<dbReference type="Pfam" id="PF05305">
    <property type="entry name" value="DUF732"/>
    <property type="match status" value="1"/>
</dbReference>
<evidence type="ECO:0000256" key="1">
    <source>
        <dbReference type="SAM" id="SignalP"/>
    </source>
</evidence>
<reference evidence="3 4" key="1">
    <citation type="journal article" date="2019" name="Emerg. Microbes Infect.">
        <title>Comprehensive subspecies identification of 175 nontuberculous mycobacteria species based on 7547 genomic profiles.</title>
        <authorList>
            <person name="Matsumoto Y."/>
            <person name="Kinjo T."/>
            <person name="Motooka D."/>
            <person name="Nabeya D."/>
            <person name="Jung N."/>
            <person name="Uechi K."/>
            <person name="Horii T."/>
            <person name="Iida T."/>
            <person name="Fujita J."/>
            <person name="Nakamura S."/>
        </authorList>
    </citation>
    <scope>NUCLEOTIDE SEQUENCE [LARGE SCALE GENOMIC DNA]</scope>
    <source>
        <strain evidence="3 4">JCM 6367</strain>
    </source>
</reference>
<proteinExistence type="predicted"/>
<keyword evidence="1" id="KW-0732">Signal</keyword>
<sequence length="102" mass="10553">MKISTTLGALAGLAVTAATGLAAPAGAAPQDAAFLNRLQQVGITVFNSYGTIQDAYAVCRQLDLGTPHSQLAGYVMAANSDMDWESAADFVVLANMTYCPPK</sequence>
<feature type="domain" description="DUF732" evidence="2">
    <location>
        <begin position="30"/>
        <end position="100"/>
    </location>
</feature>
<gene>
    <name evidence="3" type="ORF">MPRF_04510</name>
</gene>
<dbReference type="Proteomes" id="UP000466554">
    <property type="component" value="Chromosome"/>
</dbReference>
<dbReference type="InterPro" id="IPR007969">
    <property type="entry name" value="DUF732"/>
</dbReference>
<organism evidence="3 4">
    <name type="scientific">Mycolicibacterium parafortuitum</name>
    <name type="common">Mycobacterium parafortuitum</name>
    <dbReference type="NCBI Taxonomy" id="39692"/>
    <lineage>
        <taxon>Bacteria</taxon>
        <taxon>Bacillati</taxon>
        <taxon>Actinomycetota</taxon>
        <taxon>Actinomycetes</taxon>
        <taxon>Mycobacteriales</taxon>
        <taxon>Mycobacteriaceae</taxon>
        <taxon>Mycolicibacterium</taxon>
    </lineage>
</organism>
<feature type="signal peptide" evidence="1">
    <location>
        <begin position="1"/>
        <end position="27"/>
    </location>
</feature>
<dbReference type="EMBL" id="AP022598">
    <property type="protein sequence ID" value="BBY73552.1"/>
    <property type="molecule type" value="Genomic_DNA"/>
</dbReference>
<dbReference type="AlphaFoldDB" id="A0A7I7TWJ1"/>
<feature type="chain" id="PRO_5029733914" description="DUF732 domain-containing protein" evidence="1">
    <location>
        <begin position="28"/>
        <end position="102"/>
    </location>
</feature>
<evidence type="ECO:0000313" key="4">
    <source>
        <dbReference type="Proteomes" id="UP000466554"/>
    </source>
</evidence>
<evidence type="ECO:0000259" key="2">
    <source>
        <dbReference type="Pfam" id="PF05305"/>
    </source>
</evidence>
<accession>A0A7I7TWJ1</accession>
<evidence type="ECO:0000313" key="3">
    <source>
        <dbReference type="EMBL" id="BBY73552.1"/>
    </source>
</evidence>
<dbReference type="RefSeq" id="WP_163765314.1">
    <property type="nucleotide sequence ID" value="NZ_AP022598.1"/>
</dbReference>
<name>A0A7I7TWJ1_MYCPF</name>
<protein>
    <recommendedName>
        <fullName evidence="2">DUF732 domain-containing protein</fullName>
    </recommendedName>
</protein>